<sequence>MAHLTKHLHVGVLVSNAAYFYQSHELKLYIAYYTGLMLCVDDNFDYQADGIIHFMERYQRGERHPSDVLNNIADLLAETSTFFDPIATNLIMCASFSFMNAMVIEHLTAGMKLPSEAKRYPDFLRLFSGLSKAYATFIFRPSVSPAQYIHAFPELEIIINYVNDITSFYKEELAGEQENTVSLLARLNCRSKLEQLRVFADDVVEAHLRTSTILKDRKDAYNDYMLFWSGYVPFHAASKRYRLSELGIH</sequence>
<dbReference type="AlphaFoldDB" id="A0A9P5XHL4"/>
<dbReference type="InterPro" id="IPR024652">
    <property type="entry name" value="Trichodiene_synth"/>
</dbReference>
<dbReference type="Pfam" id="PF06330">
    <property type="entry name" value="TRI5"/>
    <property type="match status" value="1"/>
</dbReference>
<dbReference type="Proteomes" id="UP000807342">
    <property type="component" value="Unassembled WGS sequence"/>
</dbReference>
<dbReference type="SFLD" id="SFLDG01021">
    <property type="entry name" value="Trichodiene_Synthase_Like"/>
    <property type="match status" value="1"/>
</dbReference>
<dbReference type="Gene3D" id="1.10.600.10">
    <property type="entry name" value="Farnesyl Diphosphate Synthase"/>
    <property type="match status" value="1"/>
</dbReference>
<dbReference type="GO" id="GO:0016838">
    <property type="term" value="F:carbon-oxygen lyase activity, acting on phosphates"/>
    <property type="evidence" value="ECO:0007669"/>
    <property type="project" value="InterPro"/>
</dbReference>
<comment type="caution">
    <text evidence="3">The sequence shown here is derived from an EMBL/GenBank/DDBJ whole genome shotgun (WGS) entry which is preliminary data.</text>
</comment>
<dbReference type="OrthoDB" id="2998174at2759"/>
<dbReference type="SFLD" id="SFLDS00005">
    <property type="entry name" value="Isoprenoid_Synthase_Type_I"/>
    <property type="match status" value="1"/>
</dbReference>
<accession>A0A9P5XHL4</accession>
<dbReference type="SUPFAM" id="SSF48576">
    <property type="entry name" value="Terpenoid synthases"/>
    <property type="match status" value="1"/>
</dbReference>
<evidence type="ECO:0000313" key="4">
    <source>
        <dbReference type="Proteomes" id="UP000807342"/>
    </source>
</evidence>
<dbReference type="EMBL" id="MU151132">
    <property type="protein sequence ID" value="KAF9449371.1"/>
    <property type="molecule type" value="Genomic_DNA"/>
</dbReference>
<organism evidence="3 4">
    <name type="scientific">Macrolepiota fuliginosa MF-IS2</name>
    <dbReference type="NCBI Taxonomy" id="1400762"/>
    <lineage>
        <taxon>Eukaryota</taxon>
        <taxon>Fungi</taxon>
        <taxon>Dikarya</taxon>
        <taxon>Basidiomycota</taxon>
        <taxon>Agaricomycotina</taxon>
        <taxon>Agaricomycetes</taxon>
        <taxon>Agaricomycetidae</taxon>
        <taxon>Agaricales</taxon>
        <taxon>Agaricineae</taxon>
        <taxon>Agaricaceae</taxon>
        <taxon>Macrolepiota</taxon>
    </lineage>
</organism>
<evidence type="ECO:0000256" key="2">
    <source>
        <dbReference type="ARBA" id="ARBA00023239"/>
    </source>
</evidence>
<keyword evidence="4" id="KW-1185">Reference proteome</keyword>
<gene>
    <name evidence="3" type="ORF">P691DRAFT_703267</name>
</gene>
<keyword evidence="2" id="KW-0456">Lyase</keyword>
<dbReference type="InterPro" id="IPR008949">
    <property type="entry name" value="Isoprenoid_synthase_dom_sf"/>
</dbReference>
<proteinExistence type="inferred from homology"/>
<evidence type="ECO:0000313" key="3">
    <source>
        <dbReference type="EMBL" id="KAF9449371.1"/>
    </source>
</evidence>
<name>A0A9P5XHL4_9AGAR</name>
<reference evidence="3" key="1">
    <citation type="submission" date="2020-11" db="EMBL/GenBank/DDBJ databases">
        <authorList>
            <consortium name="DOE Joint Genome Institute"/>
            <person name="Ahrendt S."/>
            <person name="Riley R."/>
            <person name="Andreopoulos W."/>
            <person name="Labutti K."/>
            <person name="Pangilinan J."/>
            <person name="Ruiz-Duenas F.J."/>
            <person name="Barrasa J.M."/>
            <person name="Sanchez-Garcia M."/>
            <person name="Camarero S."/>
            <person name="Miyauchi S."/>
            <person name="Serrano A."/>
            <person name="Linde D."/>
            <person name="Babiker R."/>
            <person name="Drula E."/>
            <person name="Ayuso-Fernandez I."/>
            <person name="Pacheco R."/>
            <person name="Padilla G."/>
            <person name="Ferreira P."/>
            <person name="Barriuso J."/>
            <person name="Kellner H."/>
            <person name="Castanera R."/>
            <person name="Alfaro M."/>
            <person name="Ramirez L."/>
            <person name="Pisabarro A.G."/>
            <person name="Kuo A."/>
            <person name="Tritt A."/>
            <person name="Lipzen A."/>
            <person name="He G."/>
            <person name="Yan M."/>
            <person name="Ng V."/>
            <person name="Cullen D."/>
            <person name="Martin F."/>
            <person name="Rosso M.-N."/>
            <person name="Henrissat B."/>
            <person name="Hibbett D."/>
            <person name="Martinez A.T."/>
            <person name="Grigoriev I.V."/>
        </authorList>
    </citation>
    <scope>NUCLEOTIDE SEQUENCE</scope>
    <source>
        <strain evidence="3">MF-IS2</strain>
    </source>
</reference>
<comment type="similarity">
    <text evidence="1">Belongs to the trichodiene synthase family.</text>
</comment>
<evidence type="ECO:0000256" key="1">
    <source>
        <dbReference type="ARBA" id="ARBA00007946"/>
    </source>
</evidence>
<protein>
    <submittedName>
        <fullName evidence="3">Terpenoid synthase</fullName>
    </submittedName>
</protein>